<evidence type="ECO:0000256" key="12">
    <source>
        <dbReference type="ARBA" id="ARBA00048856"/>
    </source>
</evidence>
<dbReference type="NCBIfam" id="TIGR01413">
    <property type="entry name" value="Dyp_perox_fam"/>
    <property type="match status" value="1"/>
</dbReference>
<feature type="signal peptide" evidence="13">
    <location>
        <begin position="1"/>
        <end position="23"/>
    </location>
</feature>
<evidence type="ECO:0000259" key="14">
    <source>
        <dbReference type="Pfam" id="PF04261"/>
    </source>
</evidence>
<keyword evidence="3 13" id="KW-0349">Heme</keyword>
<dbReference type="AlphaFoldDB" id="A0A3G6J3J8"/>
<gene>
    <name evidence="16" type="primary">efeN1</name>
    <name evidence="16" type="ORF">CCHOA_00350</name>
</gene>
<dbReference type="GO" id="GO:0033212">
    <property type="term" value="P:iron import into cell"/>
    <property type="evidence" value="ECO:0007669"/>
    <property type="project" value="InterPro"/>
</dbReference>
<dbReference type="Proteomes" id="UP000269019">
    <property type="component" value="Chromosome"/>
</dbReference>
<dbReference type="GO" id="GO:0046872">
    <property type="term" value="F:metal ion binding"/>
    <property type="evidence" value="ECO:0007669"/>
    <property type="project" value="UniProtKB-KW"/>
</dbReference>
<dbReference type="Pfam" id="PF04261">
    <property type="entry name" value="Dyp_perox_N"/>
    <property type="match status" value="1"/>
</dbReference>
<evidence type="ECO:0000256" key="13">
    <source>
        <dbReference type="RuleBase" id="RU365017"/>
    </source>
</evidence>
<dbReference type="SUPFAM" id="SSF54909">
    <property type="entry name" value="Dimeric alpha+beta barrel"/>
    <property type="match status" value="1"/>
</dbReference>
<accession>A0A3G6J3J8</accession>
<organism evidence="16 17">
    <name type="scientific">Corynebacterium choanae</name>
    <dbReference type="NCBI Taxonomy" id="1862358"/>
    <lineage>
        <taxon>Bacteria</taxon>
        <taxon>Bacillati</taxon>
        <taxon>Actinomycetota</taxon>
        <taxon>Actinomycetes</taxon>
        <taxon>Mycobacteriales</taxon>
        <taxon>Corynebacteriaceae</taxon>
        <taxon>Corynebacterium</taxon>
    </lineage>
</organism>
<dbReference type="InterPro" id="IPR011008">
    <property type="entry name" value="Dimeric_a/b-barrel"/>
</dbReference>
<keyword evidence="5 13" id="KW-0732">Signal</keyword>
<sequence length="423" mass="45731" precursor="true">MSVSRRQFLAGAGVSVASATAGAVVASAATKKANHSVGDGSLSAAGVGANDAQVPFDGAHQAGITTAQQDHYQCMAFDVVTDSREKLRSLLEVWTSMARRMTEGKEAVEGGAVDVDGVVVPSDTGDAFDLPPSRLTITIGFGPSLFDDRFGLAAQRPAELVDLPHFSGDQKVEEISGGDIMLQACADDPQVVFHAIRVLKKAGSGVVRTRWTQLGYGRTSSTSTAQETPRNLFGFKDGTNNLKVEDEALVNEHVWVQDGPAWFDGGSYMITRKIRMLIENWDRQILHDQEETFGRYKGSGAPLGREDEFDELPLTETVDGEPVVPLVSHSRLANPQENNGARMLRRGYNYIDGLSSFGEMSAGLMFVAFVASPSRDFIPVQRRLSKGDKLNEYVRYESSSIFACPKGVSGDGDYWGKAMFTAS</sequence>
<dbReference type="EC" id="1.11.1.-" evidence="13"/>
<evidence type="ECO:0000256" key="1">
    <source>
        <dbReference type="ARBA" id="ARBA00004196"/>
    </source>
</evidence>
<dbReference type="KEGG" id="ccho:CCHOA_00350"/>
<proteinExistence type="inferred from homology"/>
<dbReference type="Pfam" id="PF20628">
    <property type="entry name" value="Dyp_perox_C"/>
    <property type="match status" value="1"/>
</dbReference>
<dbReference type="GO" id="GO:0004601">
    <property type="term" value="F:peroxidase activity"/>
    <property type="evidence" value="ECO:0007669"/>
    <property type="project" value="UniProtKB-KW"/>
</dbReference>
<evidence type="ECO:0000256" key="10">
    <source>
        <dbReference type="ARBA" id="ARBA00033771"/>
    </source>
</evidence>
<comment type="similarity">
    <text evidence="9 13">Belongs to the DyP-type peroxidase family.</text>
</comment>
<evidence type="ECO:0000256" key="2">
    <source>
        <dbReference type="ARBA" id="ARBA00022559"/>
    </source>
</evidence>
<evidence type="ECO:0000313" key="17">
    <source>
        <dbReference type="Proteomes" id="UP000269019"/>
    </source>
</evidence>
<comment type="catalytic activity">
    <reaction evidence="12">
        <text>heme b + 2 H(+) = protoporphyrin IX + Fe(2+)</text>
        <dbReference type="Rhea" id="RHEA:22584"/>
        <dbReference type="ChEBI" id="CHEBI:15378"/>
        <dbReference type="ChEBI" id="CHEBI:29033"/>
        <dbReference type="ChEBI" id="CHEBI:57306"/>
        <dbReference type="ChEBI" id="CHEBI:60344"/>
        <dbReference type="EC" id="4.98.1.1"/>
    </reaction>
    <physiologicalReaction direction="left-to-right" evidence="12">
        <dbReference type="Rhea" id="RHEA:22585"/>
    </physiologicalReaction>
</comment>
<dbReference type="PROSITE" id="PS51404">
    <property type="entry name" value="DYP_PEROXIDASE"/>
    <property type="match status" value="1"/>
</dbReference>
<evidence type="ECO:0000256" key="8">
    <source>
        <dbReference type="ARBA" id="ARBA00023239"/>
    </source>
</evidence>
<comment type="cofactor">
    <cofactor evidence="13">
        <name>heme b</name>
        <dbReference type="ChEBI" id="CHEBI:60344"/>
    </cofactor>
    <text evidence="13">Binds 1 heme b (iron(II)-protoporphyrin IX) group non-covalently per subunit.</text>
</comment>
<evidence type="ECO:0000256" key="7">
    <source>
        <dbReference type="ARBA" id="ARBA00023004"/>
    </source>
</evidence>
<dbReference type="PANTHER" id="PTHR30521:SF4">
    <property type="entry name" value="DEFERROCHELATASE"/>
    <property type="match status" value="1"/>
</dbReference>
<keyword evidence="7 13" id="KW-0408">Iron</keyword>
<evidence type="ECO:0000256" key="9">
    <source>
        <dbReference type="ARBA" id="ARBA00025737"/>
    </source>
</evidence>
<feature type="domain" description="Dyp-type peroxidase N-terminal" evidence="14">
    <location>
        <begin position="61"/>
        <end position="216"/>
    </location>
</feature>
<dbReference type="EMBL" id="CP033896">
    <property type="protein sequence ID" value="AZA12499.1"/>
    <property type="molecule type" value="Genomic_DNA"/>
</dbReference>
<name>A0A3G6J3J8_9CORY</name>
<keyword evidence="4 13" id="KW-0479">Metal-binding</keyword>
<dbReference type="GO" id="GO:0005829">
    <property type="term" value="C:cytosol"/>
    <property type="evidence" value="ECO:0007669"/>
    <property type="project" value="TreeGrafter"/>
</dbReference>
<evidence type="ECO:0000256" key="6">
    <source>
        <dbReference type="ARBA" id="ARBA00023002"/>
    </source>
</evidence>
<feature type="chain" id="PRO_5039758481" description="Deferrochelatase" evidence="13">
    <location>
        <begin position="24"/>
        <end position="423"/>
    </location>
</feature>
<dbReference type="InterPro" id="IPR006314">
    <property type="entry name" value="Dyp_peroxidase"/>
</dbReference>
<dbReference type="GO" id="GO:0004325">
    <property type="term" value="F:ferrochelatase activity"/>
    <property type="evidence" value="ECO:0007669"/>
    <property type="project" value="UniProtKB-EC"/>
</dbReference>
<dbReference type="InterPro" id="IPR006313">
    <property type="entry name" value="EfeB/EfeN"/>
</dbReference>
<reference evidence="16 17" key="1">
    <citation type="submission" date="2018-11" db="EMBL/GenBank/DDBJ databases">
        <authorList>
            <person name="Kleinhagauer T."/>
            <person name="Glaeser S.P."/>
            <person name="Spergser J."/>
            <person name="Ruckert C."/>
            <person name="Kaempfer P."/>
            <person name="Busse H.-J."/>
        </authorList>
    </citation>
    <scope>NUCLEOTIDE SEQUENCE [LARGE SCALE GENOMIC DNA]</scope>
    <source>
        <strain evidence="16 17">200CH</strain>
    </source>
</reference>
<evidence type="ECO:0000256" key="11">
    <source>
        <dbReference type="ARBA" id="ARBA00033775"/>
    </source>
</evidence>
<keyword evidence="17" id="KW-1185">Reference proteome</keyword>
<evidence type="ECO:0000313" key="16">
    <source>
        <dbReference type="EMBL" id="AZA12499.1"/>
    </source>
</evidence>
<dbReference type="InterPro" id="IPR048328">
    <property type="entry name" value="Dyp_perox_C"/>
</dbReference>
<dbReference type="GO" id="GO:0030313">
    <property type="term" value="C:cell envelope"/>
    <property type="evidence" value="ECO:0007669"/>
    <property type="project" value="UniProtKB-SubCell"/>
</dbReference>
<evidence type="ECO:0000256" key="5">
    <source>
        <dbReference type="ARBA" id="ARBA00022729"/>
    </source>
</evidence>
<feature type="domain" description="Dyp-type peroxidase C-terminal" evidence="15">
    <location>
        <begin position="228"/>
        <end position="408"/>
    </location>
</feature>
<dbReference type="InterPro" id="IPR048327">
    <property type="entry name" value="Dyp_perox_N"/>
</dbReference>
<evidence type="ECO:0000256" key="3">
    <source>
        <dbReference type="ARBA" id="ARBA00022617"/>
    </source>
</evidence>
<dbReference type="RefSeq" id="WP_123925631.1">
    <property type="nucleotide sequence ID" value="NZ_CP033896.1"/>
</dbReference>
<evidence type="ECO:0000256" key="4">
    <source>
        <dbReference type="ARBA" id="ARBA00022723"/>
    </source>
</evidence>
<dbReference type="InterPro" id="IPR006311">
    <property type="entry name" value="TAT_signal"/>
</dbReference>
<dbReference type="GO" id="GO:0020037">
    <property type="term" value="F:heme binding"/>
    <property type="evidence" value="ECO:0007669"/>
    <property type="project" value="InterPro"/>
</dbReference>
<keyword evidence="2 13" id="KW-0575">Peroxidase</keyword>
<protein>
    <recommendedName>
        <fullName evidence="10 13">Deferrochelatase</fullName>
        <ecNumber evidence="13">1.11.1.-</ecNumber>
    </recommendedName>
    <alternativeName>
        <fullName evidence="11 13">Peroxidase EfeB</fullName>
    </alternativeName>
</protein>
<dbReference type="PROSITE" id="PS51318">
    <property type="entry name" value="TAT"/>
    <property type="match status" value="1"/>
</dbReference>
<keyword evidence="6 13" id="KW-0560">Oxidoreductase</keyword>
<dbReference type="NCBIfam" id="TIGR01412">
    <property type="entry name" value="tat_substr_1"/>
    <property type="match status" value="1"/>
</dbReference>
<dbReference type="PANTHER" id="PTHR30521">
    <property type="entry name" value="DEFERROCHELATASE/PEROXIDASE"/>
    <property type="match status" value="1"/>
</dbReference>
<comment type="subcellular location">
    <subcellularLocation>
        <location evidence="1">Cell envelope</location>
    </subcellularLocation>
</comment>
<evidence type="ECO:0000259" key="15">
    <source>
        <dbReference type="Pfam" id="PF20628"/>
    </source>
</evidence>
<keyword evidence="8" id="KW-0456">Lyase</keyword>
<comment type="function">
    <text evidence="13">Involved in the recovery of exogenous heme iron. Extracts iron from heme while preserving the protoporphyrin ring intact.</text>
</comment>
<dbReference type="OrthoDB" id="9781066at2"/>